<feature type="compositionally biased region" description="Polar residues" evidence="1">
    <location>
        <begin position="60"/>
        <end position="96"/>
    </location>
</feature>
<protein>
    <submittedName>
        <fullName evidence="2">Putative nucleic-acid-binding protein from mobile element jockey-like dufourea novaeangliae</fullName>
    </submittedName>
</protein>
<proteinExistence type="predicted"/>
<reference evidence="3" key="3">
    <citation type="submission" date="2020-05" db="UniProtKB">
        <authorList>
            <consortium name="EnsemblMetazoa"/>
        </authorList>
    </citation>
    <scope>IDENTIFICATION</scope>
    <source>
        <strain evidence="3">Jacobina</strain>
    </source>
</reference>
<sequence length="250" mass="28211">MSSLDTSFMDLTDDENHNNDNNEWTLSTRKTTKRGRVSPENCKGRPPLKQTKLHYWLGIPTQNKFSSFTRQEEATTSGESNESEPVNSEQQTQPNGSSEPRREPKPPPIFVHKVGRIPPLINLLKDLAPNKHTVKALRDDQVKIQADSADTYRTILKALKEKERRTTGTENLENLDQNFPHLNGVREQPVSYASAASEGRSQDQGTDHGSSNFAELKNMMKGLMNQMADVMRLITIVVTKLNSVHFSRNV</sequence>
<dbReference type="EnsemblMetazoa" id="LLOJ005498-RA">
    <property type="protein sequence ID" value="LLOJ005498-PA"/>
    <property type="gene ID" value="LLOJ005498"/>
</dbReference>
<reference evidence="2" key="2">
    <citation type="journal article" date="2020" name="BMC">
        <title>Leishmania infection induces a limited differential gene expression in the sand fly midgut.</title>
        <authorList>
            <person name="Coutinho-Abreu I.V."/>
            <person name="Serafim T.D."/>
            <person name="Meneses C."/>
            <person name="Kamhawi S."/>
            <person name="Oliveira F."/>
            <person name="Valenzuela J.G."/>
        </authorList>
    </citation>
    <scope>NUCLEOTIDE SEQUENCE</scope>
    <source>
        <strain evidence="2">Jacobina</strain>
        <tissue evidence="2">Midgut</tissue>
    </source>
</reference>
<organism evidence="3 4">
    <name type="scientific">Lutzomyia longipalpis</name>
    <name type="common">Sand fly</name>
    <dbReference type="NCBI Taxonomy" id="7200"/>
    <lineage>
        <taxon>Eukaryota</taxon>
        <taxon>Metazoa</taxon>
        <taxon>Ecdysozoa</taxon>
        <taxon>Arthropoda</taxon>
        <taxon>Hexapoda</taxon>
        <taxon>Insecta</taxon>
        <taxon>Pterygota</taxon>
        <taxon>Neoptera</taxon>
        <taxon>Endopterygota</taxon>
        <taxon>Diptera</taxon>
        <taxon>Nematocera</taxon>
        <taxon>Psychodoidea</taxon>
        <taxon>Psychodidae</taxon>
        <taxon>Lutzomyia</taxon>
        <taxon>Lutzomyia</taxon>
    </lineage>
</organism>
<accession>A0A1B0CLL1</accession>
<dbReference type="EMBL" id="GITU01006224">
    <property type="protein sequence ID" value="MBC1174927.1"/>
    <property type="molecule type" value="Transcribed_RNA"/>
</dbReference>
<dbReference type="AlphaFoldDB" id="A0A1B0CLL1"/>
<dbReference type="EMBL" id="AJWK01017421">
    <property type="status" value="NOT_ANNOTATED_CDS"/>
    <property type="molecule type" value="Genomic_DNA"/>
</dbReference>
<evidence type="ECO:0000313" key="4">
    <source>
        <dbReference type="Proteomes" id="UP000092461"/>
    </source>
</evidence>
<feature type="region of interest" description="Disordered" evidence="1">
    <location>
        <begin position="190"/>
        <end position="212"/>
    </location>
</feature>
<evidence type="ECO:0000313" key="2">
    <source>
        <dbReference type="EMBL" id="MBC1174927.1"/>
    </source>
</evidence>
<evidence type="ECO:0000256" key="1">
    <source>
        <dbReference type="SAM" id="MobiDB-lite"/>
    </source>
</evidence>
<keyword evidence="4" id="KW-1185">Reference proteome</keyword>
<feature type="region of interest" description="Disordered" evidence="1">
    <location>
        <begin position="1"/>
        <end position="113"/>
    </location>
</feature>
<evidence type="ECO:0000313" key="3">
    <source>
        <dbReference type="EnsemblMetazoa" id="LLOJ005498-PA"/>
    </source>
</evidence>
<reference evidence="4" key="1">
    <citation type="submission" date="2012-05" db="EMBL/GenBank/DDBJ databases">
        <title>Whole Genome Assembly of Lutzomyia longipalpis.</title>
        <authorList>
            <person name="Richards S."/>
            <person name="Qu C."/>
            <person name="Dillon R."/>
            <person name="Worley K."/>
            <person name="Scherer S."/>
            <person name="Batterton M."/>
            <person name="Taylor A."/>
            <person name="Hawes A."/>
            <person name="Hernandez B."/>
            <person name="Kovar C."/>
            <person name="Mandapat C."/>
            <person name="Pham C."/>
            <person name="Qu C."/>
            <person name="Jing C."/>
            <person name="Bess C."/>
            <person name="Bandaranaike D."/>
            <person name="Ngo D."/>
            <person name="Ongeri F."/>
            <person name="Arias F."/>
            <person name="Lara F."/>
            <person name="Weissenberger G."/>
            <person name="Kamau G."/>
            <person name="Han H."/>
            <person name="Shen H."/>
            <person name="Dinh H."/>
            <person name="Khalil I."/>
            <person name="Jones J."/>
            <person name="Shafer J."/>
            <person name="Jayaseelan J."/>
            <person name="Quiroz J."/>
            <person name="Blankenburg K."/>
            <person name="Nguyen L."/>
            <person name="Jackson L."/>
            <person name="Francisco L."/>
            <person name="Tang L.-Y."/>
            <person name="Pu L.-L."/>
            <person name="Perales L."/>
            <person name="Lorensuhewa L."/>
            <person name="Munidasa M."/>
            <person name="Coyle M."/>
            <person name="Taylor M."/>
            <person name="Puazo M."/>
            <person name="Firestine M."/>
            <person name="Scheel M."/>
            <person name="Javaid M."/>
            <person name="Wang M."/>
            <person name="Li M."/>
            <person name="Tabassum N."/>
            <person name="Saada N."/>
            <person name="Osuji N."/>
            <person name="Aqrawi P."/>
            <person name="Fu Q."/>
            <person name="Thornton R."/>
            <person name="Raj R."/>
            <person name="Goodspeed R."/>
            <person name="Mata R."/>
            <person name="Najjar R."/>
            <person name="Gubbala S."/>
            <person name="Lee S."/>
            <person name="Denson S."/>
            <person name="Patil S."/>
            <person name="Macmil S."/>
            <person name="Qi S."/>
            <person name="Matskevitch T."/>
            <person name="Palculict T."/>
            <person name="Mathew T."/>
            <person name="Vee V."/>
            <person name="Velamala V."/>
            <person name="Korchina V."/>
            <person name="Cai W."/>
            <person name="Liu W."/>
            <person name="Dai W."/>
            <person name="Zou X."/>
            <person name="Zhu Y."/>
            <person name="Zhang Y."/>
            <person name="Wu Y.-Q."/>
            <person name="Xin Y."/>
            <person name="Nazarath L."/>
            <person name="Kovar C."/>
            <person name="Han Y."/>
            <person name="Muzny D."/>
            <person name="Gibbs R."/>
        </authorList>
    </citation>
    <scope>NUCLEOTIDE SEQUENCE [LARGE SCALE GENOMIC DNA]</scope>
    <source>
        <strain evidence="4">Jacobina</strain>
    </source>
</reference>
<dbReference type="EMBL" id="AJWK01017420">
    <property type="status" value="NOT_ANNOTATED_CDS"/>
    <property type="molecule type" value="Genomic_DNA"/>
</dbReference>
<dbReference type="Proteomes" id="UP000092461">
    <property type="component" value="Unassembled WGS sequence"/>
</dbReference>
<dbReference type="VEuPathDB" id="VectorBase:LLOJ005498"/>
<dbReference type="EMBL" id="AJWK01017422">
    <property type="status" value="NOT_ANNOTATED_CDS"/>
    <property type="molecule type" value="Genomic_DNA"/>
</dbReference>
<feature type="compositionally biased region" description="Polar residues" evidence="1">
    <location>
        <begin position="202"/>
        <end position="212"/>
    </location>
</feature>
<name>A0A1B0CLL1_LUTLO</name>